<protein>
    <submittedName>
        <fullName evidence="2">Gluconate 5-dehydrogenase</fullName>
        <ecNumber evidence="2">1.1.1.-</ecNumber>
    </submittedName>
</protein>
<dbReference type="GO" id="GO:0016491">
    <property type="term" value="F:oxidoreductase activity"/>
    <property type="evidence" value="ECO:0007669"/>
    <property type="project" value="UniProtKB-KW"/>
</dbReference>
<dbReference type="PRINTS" id="PR00081">
    <property type="entry name" value="GDHRDH"/>
</dbReference>
<dbReference type="AlphaFoldDB" id="A0A645J758"/>
<dbReference type="EC" id="1.1.1.-" evidence="2"/>
<comment type="similarity">
    <text evidence="1">Belongs to the short-chain dehydrogenases/reductases (SDR) family.</text>
</comment>
<dbReference type="Pfam" id="PF13561">
    <property type="entry name" value="adh_short_C2"/>
    <property type="match status" value="1"/>
</dbReference>
<keyword evidence="2" id="KW-0560">Oxidoreductase</keyword>
<dbReference type="EMBL" id="VSSQ01133477">
    <property type="protein sequence ID" value="MPN59451.1"/>
    <property type="molecule type" value="Genomic_DNA"/>
</dbReference>
<gene>
    <name evidence="2" type="primary">gno_11</name>
    <name evidence="2" type="ORF">SDC9_207172</name>
</gene>
<comment type="caution">
    <text evidence="2">The sequence shown here is derived from an EMBL/GenBank/DDBJ whole genome shotgun (WGS) entry which is preliminary data.</text>
</comment>
<dbReference type="Gene3D" id="3.40.50.720">
    <property type="entry name" value="NAD(P)-binding Rossmann-like Domain"/>
    <property type="match status" value="1"/>
</dbReference>
<proteinExistence type="inferred from homology"/>
<organism evidence="2">
    <name type="scientific">bioreactor metagenome</name>
    <dbReference type="NCBI Taxonomy" id="1076179"/>
    <lineage>
        <taxon>unclassified sequences</taxon>
        <taxon>metagenomes</taxon>
        <taxon>ecological metagenomes</taxon>
    </lineage>
</organism>
<dbReference type="InterPro" id="IPR036291">
    <property type="entry name" value="NAD(P)-bd_dom_sf"/>
</dbReference>
<dbReference type="PANTHER" id="PTHR42879">
    <property type="entry name" value="3-OXOACYL-(ACYL-CARRIER-PROTEIN) REDUCTASE"/>
    <property type="match status" value="1"/>
</dbReference>
<sequence length="135" mass="14833">MYFISQYIAKYMVRKNIKGNILNVTSSSALRPAISPYIIAKWGERGLTLGLAKKYLPYGIIVNGIAPGPTLTPMLSTEERTNMQLEYSPSKRYVATEEIGNIATLLVSDIGRMIVGDTVYATGGAGLITFDDMQY</sequence>
<dbReference type="CDD" id="cd05233">
    <property type="entry name" value="SDR_c"/>
    <property type="match status" value="1"/>
</dbReference>
<name>A0A645J758_9ZZZZ</name>
<reference evidence="2" key="1">
    <citation type="submission" date="2019-08" db="EMBL/GenBank/DDBJ databases">
        <authorList>
            <person name="Kucharzyk K."/>
            <person name="Murdoch R.W."/>
            <person name="Higgins S."/>
            <person name="Loffler F."/>
        </authorList>
    </citation>
    <scope>NUCLEOTIDE SEQUENCE</scope>
</reference>
<evidence type="ECO:0000256" key="1">
    <source>
        <dbReference type="ARBA" id="ARBA00006484"/>
    </source>
</evidence>
<evidence type="ECO:0000313" key="2">
    <source>
        <dbReference type="EMBL" id="MPN59451.1"/>
    </source>
</evidence>
<accession>A0A645J758</accession>
<dbReference type="InterPro" id="IPR050259">
    <property type="entry name" value="SDR"/>
</dbReference>
<dbReference type="InterPro" id="IPR002347">
    <property type="entry name" value="SDR_fam"/>
</dbReference>
<dbReference type="PANTHER" id="PTHR42879:SF2">
    <property type="entry name" value="3-OXOACYL-[ACYL-CARRIER-PROTEIN] REDUCTASE FABG"/>
    <property type="match status" value="1"/>
</dbReference>
<dbReference type="SUPFAM" id="SSF51735">
    <property type="entry name" value="NAD(P)-binding Rossmann-fold domains"/>
    <property type="match status" value="1"/>
</dbReference>